<evidence type="ECO:0000313" key="4">
    <source>
        <dbReference type="EMBL" id="KAK0131456.1"/>
    </source>
</evidence>
<dbReference type="Pfam" id="PF13359">
    <property type="entry name" value="DDE_Tnp_4"/>
    <property type="match status" value="1"/>
</dbReference>
<dbReference type="Proteomes" id="UP001174136">
    <property type="component" value="Unassembled WGS sequence"/>
</dbReference>
<dbReference type="PANTHER" id="PTHR23080:SF143">
    <property type="entry name" value="SI:DKEY-56D12.4"/>
    <property type="match status" value="1"/>
</dbReference>
<evidence type="ECO:0000259" key="3">
    <source>
        <dbReference type="Pfam" id="PF13359"/>
    </source>
</evidence>
<protein>
    <recommendedName>
        <fullName evidence="3">DDE Tnp4 domain-containing protein</fullName>
    </recommendedName>
</protein>
<comment type="cofactor">
    <cofactor evidence="1">
        <name>a divalent metal cation</name>
        <dbReference type="ChEBI" id="CHEBI:60240"/>
    </cofactor>
</comment>
<keyword evidence="5" id="KW-1185">Reference proteome</keyword>
<evidence type="ECO:0000313" key="5">
    <source>
        <dbReference type="Proteomes" id="UP001174136"/>
    </source>
</evidence>
<feature type="domain" description="DDE Tnp4" evidence="3">
    <location>
        <begin position="29"/>
        <end position="168"/>
    </location>
</feature>
<dbReference type="EMBL" id="JAOPHQ010006544">
    <property type="protein sequence ID" value="KAK0131456.1"/>
    <property type="molecule type" value="Genomic_DNA"/>
</dbReference>
<name>A0AA47M0P5_MERPO</name>
<dbReference type="GO" id="GO:0046872">
    <property type="term" value="F:metal ion binding"/>
    <property type="evidence" value="ECO:0007669"/>
    <property type="project" value="UniProtKB-KW"/>
</dbReference>
<evidence type="ECO:0000256" key="1">
    <source>
        <dbReference type="ARBA" id="ARBA00001968"/>
    </source>
</evidence>
<comment type="caution">
    <text evidence="4">The sequence shown here is derived from an EMBL/GenBank/DDBJ whole genome shotgun (WGS) entry which is preliminary data.</text>
</comment>
<proteinExistence type="predicted"/>
<gene>
    <name evidence="4" type="ORF">N1851_033859</name>
</gene>
<reference evidence="4" key="1">
    <citation type="journal article" date="2023" name="Front. Mar. Sci.">
        <title>A new Merluccius polli reference genome to investigate the effects of global change in West African waters.</title>
        <authorList>
            <person name="Mateo J.L."/>
            <person name="Blanco-Fernandez C."/>
            <person name="Garcia-Vazquez E."/>
            <person name="Machado-Schiaffino G."/>
        </authorList>
    </citation>
    <scope>NUCLEOTIDE SEQUENCE</scope>
    <source>
        <strain evidence="4">C29</strain>
        <tissue evidence="4">Fin</tissue>
    </source>
</reference>
<evidence type="ECO:0000256" key="2">
    <source>
        <dbReference type="ARBA" id="ARBA00022723"/>
    </source>
</evidence>
<keyword evidence="2" id="KW-0479">Metal-binding</keyword>
<sequence>MDNNIPSRVKNQTSLPDCFQPFPDCRNVLDCTEVAVSNTKRLDTQSHLYSHYKGRTTLNVLIGVAPNGVITFASDLYGGSTSDKVITADCGVLQQLEPGDMVMADKGFTICDILPQGLVNGQFTVQEVNHNRLVARARIHVERSIRLKTFDILTYIPYQYKKHANKILKDYKVKRSPHHKMTTVGSCQVQIALNLMPVVVGLLELQ</sequence>
<accession>A0AA47M0P5</accession>
<dbReference type="InterPro" id="IPR027806">
    <property type="entry name" value="HARBI1_dom"/>
</dbReference>
<dbReference type="PANTHER" id="PTHR23080">
    <property type="entry name" value="THAP DOMAIN PROTEIN"/>
    <property type="match status" value="1"/>
</dbReference>
<dbReference type="AlphaFoldDB" id="A0AA47M0P5"/>
<organism evidence="4 5">
    <name type="scientific">Merluccius polli</name>
    <name type="common">Benguela hake</name>
    <name type="synonym">Merluccius cadenati</name>
    <dbReference type="NCBI Taxonomy" id="89951"/>
    <lineage>
        <taxon>Eukaryota</taxon>
        <taxon>Metazoa</taxon>
        <taxon>Chordata</taxon>
        <taxon>Craniata</taxon>
        <taxon>Vertebrata</taxon>
        <taxon>Euteleostomi</taxon>
        <taxon>Actinopterygii</taxon>
        <taxon>Neopterygii</taxon>
        <taxon>Teleostei</taxon>
        <taxon>Neoteleostei</taxon>
        <taxon>Acanthomorphata</taxon>
        <taxon>Zeiogadaria</taxon>
        <taxon>Gadariae</taxon>
        <taxon>Gadiformes</taxon>
        <taxon>Gadoidei</taxon>
        <taxon>Merlucciidae</taxon>
        <taxon>Merluccius</taxon>
    </lineage>
</organism>